<comment type="caution">
    <text evidence="1">The sequence shown here is derived from an EMBL/GenBank/DDBJ whole genome shotgun (WGS) entry which is preliminary data.</text>
</comment>
<dbReference type="EMBL" id="SSMQ01000073">
    <property type="protein sequence ID" value="TKC98151.1"/>
    <property type="molecule type" value="Genomic_DNA"/>
</dbReference>
<sequence length="272" mass="32032">MTVELEIDIEPPPGVLRWLISCDESGVDGSQFYGFGSLWMKWQRRGEFHAAIKELRERHGYSAEIKWTNVRPRYIAFYRDLVDFFFRTNWLVFHCLVVRKAKVKKELHRGSFDLARQKHFTMLLTNKIKRCLRTHKGREQTFRIWVDPIASSYKKADEVVEIIANRVLRRVFGEVRPVDKVFTHDSKEKASIQLCDLLLGAVMAAWRQEASAAVKLDLQKCIADYLTWPDLRSDTHRDERKFNIWYFYDPSQGDREVETRQVKLVHPLEGAG</sequence>
<accession>A0A4U1IUS5</accession>
<dbReference type="OrthoDB" id="9799211at2"/>
<evidence type="ECO:0000313" key="1">
    <source>
        <dbReference type="EMBL" id="TKC98151.1"/>
    </source>
</evidence>
<dbReference type="Proteomes" id="UP000309215">
    <property type="component" value="Unassembled WGS sequence"/>
</dbReference>
<reference evidence="1 2" key="1">
    <citation type="submission" date="2019-04" db="EMBL/GenBank/DDBJ databases">
        <authorList>
            <person name="Li Y."/>
            <person name="Wang J."/>
        </authorList>
    </citation>
    <scope>NUCLEOTIDE SEQUENCE [LARGE SCALE GENOMIC DNA]</scope>
    <source>
        <strain evidence="1 2">DSM 14668</strain>
    </source>
</reference>
<dbReference type="RefSeq" id="WP_136934814.1">
    <property type="nucleotide sequence ID" value="NZ_SSMQ01000073.1"/>
</dbReference>
<keyword evidence="2" id="KW-1185">Reference proteome</keyword>
<name>A0A4U1IUS5_9BACT</name>
<organism evidence="1 2">
    <name type="scientific">Polyangium fumosum</name>
    <dbReference type="NCBI Taxonomy" id="889272"/>
    <lineage>
        <taxon>Bacteria</taxon>
        <taxon>Pseudomonadati</taxon>
        <taxon>Myxococcota</taxon>
        <taxon>Polyangia</taxon>
        <taxon>Polyangiales</taxon>
        <taxon>Polyangiaceae</taxon>
        <taxon>Polyangium</taxon>
    </lineage>
</organism>
<dbReference type="Pfam" id="PF12686">
    <property type="entry name" value="DUF3800"/>
    <property type="match status" value="1"/>
</dbReference>
<evidence type="ECO:0000313" key="2">
    <source>
        <dbReference type="Proteomes" id="UP000309215"/>
    </source>
</evidence>
<protein>
    <submittedName>
        <fullName evidence="1">DUF3800 domain-containing protein</fullName>
    </submittedName>
</protein>
<dbReference type="AlphaFoldDB" id="A0A4U1IUS5"/>
<proteinExistence type="predicted"/>
<gene>
    <name evidence="1" type="ORF">E8A74_42240</name>
</gene>
<dbReference type="InterPro" id="IPR024524">
    <property type="entry name" value="DUF3800"/>
</dbReference>